<keyword evidence="1" id="KW-0255">Endonuclease</keyword>
<name>Q9ZSG2_9SOLA</name>
<keyword evidence="2" id="KW-0456">Lyase</keyword>
<dbReference type="GO" id="GO:0033897">
    <property type="term" value="F:ribonuclease T2 activity"/>
    <property type="evidence" value="ECO:0007669"/>
    <property type="project" value="InterPro"/>
</dbReference>
<dbReference type="SUPFAM" id="SSF55895">
    <property type="entry name" value="Ribonuclease Rh-like"/>
    <property type="match status" value="1"/>
</dbReference>
<feature type="non-terminal residue" evidence="3">
    <location>
        <position position="1"/>
    </location>
</feature>
<sequence length="53" mass="6322">NTSTRLNHCSTSPMFNTITDDNKKAALENRWPNLTTIKYISKEDQVFWRKEYN</sequence>
<keyword evidence="1" id="KW-0540">Nuclease</keyword>
<dbReference type="EMBL" id="AF105351">
    <property type="protein sequence ID" value="AAD13079.1"/>
    <property type="molecule type" value="mRNA"/>
</dbReference>
<evidence type="ECO:0000256" key="1">
    <source>
        <dbReference type="ARBA" id="ARBA00022759"/>
    </source>
</evidence>
<dbReference type="AlphaFoldDB" id="Q9ZSG2"/>
<keyword evidence="1" id="KW-0378">Hydrolase</keyword>
<reference evidence="3" key="1">
    <citation type="submission" date="1998-11" db="EMBL/GenBank/DDBJ databases">
        <title>S-allele Diversity in Lycium andersonii: Implications for Inter-Specific Variation in S-allele Diversity in the Solanaceae.</title>
        <authorList>
            <person name="Richman A.D."/>
            <person name="Kohn J.R."/>
        </authorList>
    </citation>
    <scope>NUCLEOTIDE SEQUENCE</scope>
</reference>
<dbReference type="GO" id="GO:0003723">
    <property type="term" value="F:RNA binding"/>
    <property type="evidence" value="ECO:0007669"/>
    <property type="project" value="InterPro"/>
</dbReference>
<organism evidence="3">
    <name type="scientific">Lycium andersonii</name>
    <dbReference type="NCBI Taxonomy" id="87540"/>
    <lineage>
        <taxon>Eukaryota</taxon>
        <taxon>Viridiplantae</taxon>
        <taxon>Streptophyta</taxon>
        <taxon>Embryophyta</taxon>
        <taxon>Tracheophyta</taxon>
        <taxon>Spermatophyta</taxon>
        <taxon>Magnoliopsida</taxon>
        <taxon>eudicotyledons</taxon>
        <taxon>Gunneridae</taxon>
        <taxon>Pentapetalae</taxon>
        <taxon>asterids</taxon>
        <taxon>lamiids</taxon>
        <taxon>Solanales</taxon>
        <taxon>Solanaceae</taxon>
        <taxon>Solanoideae</taxon>
        <taxon>Lycieae</taxon>
        <taxon>Lycium</taxon>
    </lineage>
</organism>
<dbReference type="InterPro" id="IPR036430">
    <property type="entry name" value="RNase_T2-like_sf"/>
</dbReference>
<protein>
    <submittedName>
        <fullName evidence="3">Self-incompatibility ribonuclease S9</fullName>
    </submittedName>
</protein>
<proteinExistence type="evidence at transcript level"/>
<evidence type="ECO:0000256" key="2">
    <source>
        <dbReference type="ARBA" id="ARBA00023239"/>
    </source>
</evidence>
<gene>
    <name evidence="3" type="primary">S</name>
</gene>
<evidence type="ECO:0000313" key="3">
    <source>
        <dbReference type="EMBL" id="AAD13079.1"/>
    </source>
</evidence>
<accession>Q9ZSG2</accession>
<feature type="non-terminal residue" evidence="3">
    <location>
        <position position="53"/>
    </location>
</feature>